<dbReference type="InParanoid" id="A0A1X7UWZ3"/>
<accession>A0A1X7UWZ3</accession>
<dbReference type="EnsemblMetazoa" id="Aqu2.1.32049_001">
    <property type="protein sequence ID" value="Aqu2.1.32049_001"/>
    <property type="gene ID" value="Aqu2.1.32049"/>
</dbReference>
<feature type="compositionally biased region" description="Pro residues" evidence="1">
    <location>
        <begin position="7"/>
        <end position="52"/>
    </location>
</feature>
<evidence type="ECO:0000313" key="2">
    <source>
        <dbReference type="EnsemblMetazoa" id="Aqu2.1.32049_001"/>
    </source>
</evidence>
<evidence type="ECO:0000256" key="1">
    <source>
        <dbReference type="SAM" id="MobiDB-lite"/>
    </source>
</evidence>
<sequence>MASTPPLGCPPPPPALPAIARGPPPPPPPFAAGPPPPVAIPLPRGLPPPAAPPGMATLQQQRQKIIWQLRQMNRQIPGLEEAIGARAGGTPTLRTTTFIN</sequence>
<feature type="region of interest" description="Disordered" evidence="1">
    <location>
        <begin position="1"/>
        <end position="59"/>
    </location>
</feature>
<dbReference type="AlphaFoldDB" id="A0A1X7UWZ3"/>
<reference evidence="2" key="1">
    <citation type="submission" date="2017-05" db="UniProtKB">
        <authorList>
            <consortium name="EnsemblMetazoa"/>
        </authorList>
    </citation>
    <scope>IDENTIFICATION</scope>
</reference>
<name>A0A1X7UWZ3_AMPQE</name>
<organism evidence="2">
    <name type="scientific">Amphimedon queenslandica</name>
    <name type="common">Sponge</name>
    <dbReference type="NCBI Taxonomy" id="400682"/>
    <lineage>
        <taxon>Eukaryota</taxon>
        <taxon>Metazoa</taxon>
        <taxon>Porifera</taxon>
        <taxon>Demospongiae</taxon>
        <taxon>Heteroscleromorpha</taxon>
        <taxon>Haplosclerida</taxon>
        <taxon>Niphatidae</taxon>
        <taxon>Amphimedon</taxon>
    </lineage>
</organism>
<proteinExistence type="predicted"/>
<protein>
    <submittedName>
        <fullName evidence="2">Uncharacterized protein</fullName>
    </submittedName>
</protein>